<dbReference type="InterPro" id="IPR000742">
    <property type="entry name" value="EGF"/>
</dbReference>
<keyword evidence="1" id="KW-0245">EGF-like domain</keyword>
<evidence type="ECO:0000313" key="6">
    <source>
        <dbReference type="EMBL" id="CAC5396935.1"/>
    </source>
</evidence>
<dbReference type="PROSITE" id="PS01186">
    <property type="entry name" value="EGF_2"/>
    <property type="match status" value="1"/>
</dbReference>
<evidence type="ECO:0000256" key="3">
    <source>
        <dbReference type="ARBA" id="ARBA00022737"/>
    </source>
</evidence>
<keyword evidence="4" id="KW-1015">Disulfide bond</keyword>
<accession>A0A6J8CLQ4</accession>
<protein>
    <submittedName>
        <fullName evidence="6">MEGF10_11</fullName>
    </submittedName>
</protein>
<dbReference type="AlphaFoldDB" id="A0A6J8CLQ4"/>
<dbReference type="FunFam" id="2.170.300.10:FF:000041">
    <property type="entry name" value="Tyrosine protein kinase receptor tie-1, putative"/>
    <property type="match status" value="1"/>
</dbReference>
<sequence length="430" mass="49028">MNVGIPERSASKTGMNVGIPERSASKIRDERRNYSVTEKQLILECCPDYVNQNGKCQACPAGKYGRDCSLPCMPNYHGVQCKKLCNCADYKKCDPVYGCVCDTGYTGSECSNECPSGRYGVNCSEECFCEHEAKCNTVTGDCLCSAGWLGDHCTSDKNFDLRMVHQSMTDGTIESWATEAEITAVCEMYNYTIFVKTKIDEIVAWIRYSPINSTNNNKRWIAIEHLQNHFNLLRFKQKKNVYVSRFILQRATFKNKSSKGRRREWSQTAQVINLRKKEEENALNDILKDDNIVIRPADKGPGIVVIDKEDYFEKLEEEIKNNDTYSETEGARHMKLQKKVKLYPSIPREEVLKASCDTRKNIEMPTKYILGMIKIVLNGNNFRLMDRYILQNESVAIGSKLGKTVTCTYMRQWDKAGEVQGETITLQAVH</sequence>
<dbReference type="PANTHER" id="PTHR24035:SF109">
    <property type="entry name" value="PROTEIN DRAPER"/>
    <property type="match status" value="1"/>
</dbReference>
<dbReference type="CDD" id="cd22744">
    <property type="entry name" value="OTU"/>
    <property type="match status" value="1"/>
</dbReference>
<gene>
    <name evidence="6" type="ORF">MCOR_31435</name>
</gene>
<evidence type="ECO:0000256" key="1">
    <source>
        <dbReference type="ARBA" id="ARBA00022536"/>
    </source>
</evidence>
<keyword evidence="7" id="KW-1185">Reference proteome</keyword>
<evidence type="ECO:0000256" key="2">
    <source>
        <dbReference type="ARBA" id="ARBA00022729"/>
    </source>
</evidence>
<keyword evidence="3" id="KW-0677">Repeat</keyword>
<evidence type="ECO:0000313" key="7">
    <source>
        <dbReference type="Proteomes" id="UP000507470"/>
    </source>
</evidence>
<dbReference type="EMBL" id="CACVKT020005663">
    <property type="protein sequence ID" value="CAC5396935.1"/>
    <property type="molecule type" value="Genomic_DNA"/>
</dbReference>
<proteinExistence type="predicted"/>
<dbReference type="InterPro" id="IPR052108">
    <property type="entry name" value="MEGF/SIB"/>
</dbReference>
<dbReference type="Proteomes" id="UP000507470">
    <property type="component" value="Unassembled WGS sequence"/>
</dbReference>
<feature type="domain" description="EGF-like" evidence="5">
    <location>
        <begin position="142"/>
        <end position="153"/>
    </location>
</feature>
<evidence type="ECO:0000256" key="4">
    <source>
        <dbReference type="ARBA" id="ARBA00023157"/>
    </source>
</evidence>
<reference evidence="6 7" key="1">
    <citation type="submission" date="2020-06" db="EMBL/GenBank/DDBJ databases">
        <authorList>
            <person name="Li R."/>
            <person name="Bekaert M."/>
        </authorList>
    </citation>
    <scope>NUCLEOTIDE SEQUENCE [LARGE SCALE GENOMIC DNA]</scope>
    <source>
        <strain evidence="7">wild</strain>
    </source>
</reference>
<dbReference type="PANTHER" id="PTHR24035">
    <property type="entry name" value="MULTIPLE EPIDERMAL GROWTH FACTOR-LIKE DOMAINS PROTEIN"/>
    <property type="match status" value="1"/>
</dbReference>
<name>A0A6J8CLQ4_MYTCO</name>
<evidence type="ECO:0000259" key="5">
    <source>
        <dbReference type="PROSITE" id="PS01186"/>
    </source>
</evidence>
<organism evidence="6 7">
    <name type="scientific">Mytilus coruscus</name>
    <name type="common">Sea mussel</name>
    <dbReference type="NCBI Taxonomy" id="42192"/>
    <lineage>
        <taxon>Eukaryota</taxon>
        <taxon>Metazoa</taxon>
        <taxon>Spiralia</taxon>
        <taxon>Lophotrochozoa</taxon>
        <taxon>Mollusca</taxon>
        <taxon>Bivalvia</taxon>
        <taxon>Autobranchia</taxon>
        <taxon>Pteriomorphia</taxon>
        <taxon>Mytilida</taxon>
        <taxon>Mytiloidea</taxon>
        <taxon>Mytilidae</taxon>
        <taxon>Mytilinae</taxon>
        <taxon>Mytilus</taxon>
    </lineage>
</organism>
<dbReference type="OrthoDB" id="10252017at2759"/>
<keyword evidence="2" id="KW-0732">Signal</keyword>
<dbReference type="Gene3D" id="2.170.300.10">
    <property type="entry name" value="Tie2 ligand-binding domain superfamily"/>
    <property type="match status" value="1"/>
</dbReference>